<feature type="compositionally biased region" description="Gly residues" evidence="2">
    <location>
        <begin position="522"/>
        <end position="536"/>
    </location>
</feature>
<dbReference type="GO" id="GO:0030692">
    <property type="term" value="C:Noc4p-Nop14p complex"/>
    <property type="evidence" value="ECO:0007669"/>
    <property type="project" value="TreeGrafter"/>
</dbReference>
<dbReference type="Pfam" id="PF03914">
    <property type="entry name" value="CBF"/>
    <property type="match status" value="1"/>
</dbReference>
<feature type="domain" description="CCAAT-binding factor" evidence="3">
    <location>
        <begin position="365"/>
        <end position="492"/>
    </location>
</feature>
<sequence length="536" mass="58619">MKEDRPLGLRSGAEFAAAVRELVNKCRESTSPKELLESCESLFRLLRDKKIELEVPYIPSDLLQQQQQQESKPGFTQWLQQSFHVFVSIVFELLESSEAPLQKLGLSYLFRILKHESEVHKSSTFPLAAFQVFASRLLQANAFPGYLQDLLLKEYLHKYLDVRYYMLVVILKILREFVAEKNQQHNAAAAAAAEGGQHEAAGNEWFRWKRGERDLSSRLTSLLLQISDIIAAGPRGRRRRGPPGDPPGGPPGGPGGPPGAPKDSDSEASESEDEKKWMEEEEAAAAATWIKGLAAAKAVEPGSHRLVFQNAWLLLLLQVQHSKALLQQLLAAVPRRVLPLLSNPLLLSDFFLKAFAESSHLSLRISALSGLFYLLTKHRLGNPELLSAAAAAAAAADQEAAAGAHLYQQLYRLLTPAALSPRLRGRFLRLLNLALRSDLLPACLVAAFIKKCCRVACVAAPAAALCLQAFAASLLQKYSTICKPLLLLPPHVAASLRVSGDSFDYSKCEVRRARGAPRGPSGVVGGRGRGPGGGRR</sequence>
<protein>
    <recommendedName>
        <fullName evidence="3">CCAAT-binding factor domain-containing protein</fullName>
    </recommendedName>
</protein>
<dbReference type="GeneID" id="25254918"/>
<dbReference type="GO" id="GO:0042254">
    <property type="term" value="P:ribosome biogenesis"/>
    <property type="evidence" value="ECO:0007669"/>
    <property type="project" value="InterPro"/>
</dbReference>
<accession>U6KLW9</accession>
<dbReference type="Proteomes" id="UP000030747">
    <property type="component" value="Unassembled WGS sequence"/>
</dbReference>
<name>U6KLW9_EIMTE</name>
<feature type="region of interest" description="Disordered" evidence="2">
    <location>
        <begin position="514"/>
        <end position="536"/>
    </location>
</feature>
<evidence type="ECO:0000313" key="4">
    <source>
        <dbReference type="EMBL" id="CDJ38966.1"/>
    </source>
</evidence>
<dbReference type="VEuPathDB" id="ToxoDB:ETH2_1322500"/>
<dbReference type="VEuPathDB" id="ToxoDB:ETH_00029125"/>
<feature type="compositionally biased region" description="Pro residues" evidence="2">
    <location>
        <begin position="243"/>
        <end position="260"/>
    </location>
</feature>
<dbReference type="AlphaFoldDB" id="U6KLW9"/>
<dbReference type="GO" id="GO:0032040">
    <property type="term" value="C:small-subunit processome"/>
    <property type="evidence" value="ECO:0007669"/>
    <property type="project" value="TreeGrafter"/>
</dbReference>
<comment type="similarity">
    <text evidence="1">Belongs to the CBF/MAK21 family.</text>
</comment>
<feature type="region of interest" description="Disordered" evidence="2">
    <location>
        <begin position="234"/>
        <end position="278"/>
    </location>
</feature>
<dbReference type="OrthoDB" id="10263185at2759"/>
<gene>
    <name evidence="4" type="ORF">ETH_00029125</name>
</gene>
<evidence type="ECO:0000313" key="5">
    <source>
        <dbReference type="Proteomes" id="UP000030747"/>
    </source>
</evidence>
<reference evidence="4" key="2">
    <citation type="submission" date="2013-10" db="EMBL/GenBank/DDBJ databases">
        <authorList>
            <person name="Aslett M."/>
        </authorList>
    </citation>
    <scope>NUCLEOTIDE SEQUENCE [LARGE SCALE GENOMIC DNA]</scope>
    <source>
        <strain evidence="4">Houghton</strain>
    </source>
</reference>
<proteinExistence type="inferred from homology"/>
<dbReference type="InterPro" id="IPR005612">
    <property type="entry name" value="CCAAT-binding_factor"/>
</dbReference>
<organism evidence="4 5">
    <name type="scientific">Eimeria tenella</name>
    <name type="common">Coccidian parasite</name>
    <dbReference type="NCBI Taxonomy" id="5802"/>
    <lineage>
        <taxon>Eukaryota</taxon>
        <taxon>Sar</taxon>
        <taxon>Alveolata</taxon>
        <taxon>Apicomplexa</taxon>
        <taxon>Conoidasida</taxon>
        <taxon>Coccidia</taxon>
        <taxon>Eucoccidiorida</taxon>
        <taxon>Eimeriorina</taxon>
        <taxon>Eimeriidae</taxon>
        <taxon>Eimeria</taxon>
    </lineage>
</organism>
<dbReference type="PANTHER" id="PTHR12455">
    <property type="entry name" value="NUCLEOLAR COMPLEX PROTEIN 4"/>
    <property type="match status" value="1"/>
</dbReference>
<reference evidence="4" key="1">
    <citation type="submission" date="2013-10" db="EMBL/GenBank/DDBJ databases">
        <title>Genomic analysis of the causative agents of coccidiosis in chickens.</title>
        <authorList>
            <person name="Reid A.J."/>
            <person name="Blake D."/>
            <person name="Billington K."/>
            <person name="Browne H."/>
            <person name="Dunn M."/>
            <person name="Hung S."/>
            <person name="Kawahara F."/>
            <person name="Miranda-Saavedra D."/>
            <person name="Mourier T."/>
            <person name="Nagra H."/>
            <person name="Otto T.D."/>
            <person name="Rawlings N."/>
            <person name="Sanchez A."/>
            <person name="Sanders M."/>
            <person name="Subramaniam C."/>
            <person name="Tay Y."/>
            <person name="Dear P."/>
            <person name="Doerig C."/>
            <person name="Gruber A."/>
            <person name="Parkinson J."/>
            <person name="Shirley M."/>
            <person name="Wan K.L."/>
            <person name="Berriman M."/>
            <person name="Tomley F."/>
            <person name="Pain A."/>
        </authorList>
    </citation>
    <scope>NUCLEOTIDE SEQUENCE [LARGE SCALE GENOMIC DNA]</scope>
    <source>
        <strain evidence="4">Houghton</strain>
    </source>
</reference>
<evidence type="ECO:0000259" key="3">
    <source>
        <dbReference type="Pfam" id="PF03914"/>
    </source>
</evidence>
<dbReference type="EMBL" id="HG674134">
    <property type="protein sequence ID" value="CDJ38966.1"/>
    <property type="molecule type" value="Genomic_DNA"/>
</dbReference>
<evidence type="ECO:0000256" key="2">
    <source>
        <dbReference type="SAM" id="MobiDB-lite"/>
    </source>
</evidence>
<dbReference type="RefSeq" id="XP_013229721.1">
    <property type="nucleotide sequence ID" value="XM_013374267.1"/>
</dbReference>
<dbReference type="PANTHER" id="PTHR12455:SF0">
    <property type="entry name" value="NUCLEOLAR COMPLEX PROTEIN 4 HOMOLOG"/>
    <property type="match status" value="1"/>
</dbReference>
<keyword evidence="5" id="KW-1185">Reference proteome</keyword>
<dbReference type="OMA" id="VIFRAWL"/>
<dbReference type="InterPro" id="IPR027193">
    <property type="entry name" value="Noc4"/>
</dbReference>
<evidence type="ECO:0000256" key="1">
    <source>
        <dbReference type="ARBA" id="ARBA00007797"/>
    </source>
</evidence>